<keyword evidence="3" id="KW-0479">Metal-binding</keyword>
<gene>
    <name evidence="6" type="ORF">Gasu_12190</name>
</gene>
<dbReference type="Proteomes" id="UP000030680">
    <property type="component" value="Unassembled WGS sequence"/>
</dbReference>
<dbReference type="GeneID" id="17090183"/>
<dbReference type="InterPro" id="IPR036820">
    <property type="entry name" value="Archease_dom_sf"/>
</dbReference>
<evidence type="ECO:0000313" key="7">
    <source>
        <dbReference type="Proteomes" id="UP000030680"/>
    </source>
</evidence>
<accession>M2W6V9</accession>
<protein>
    <submittedName>
        <fullName evidence="6">Archease</fullName>
    </submittedName>
</protein>
<dbReference type="EMBL" id="KB454491">
    <property type="protein sequence ID" value="EME31546.1"/>
    <property type="molecule type" value="Genomic_DNA"/>
</dbReference>
<evidence type="ECO:0000256" key="2">
    <source>
        <dbReference type="ARBA" id="ARBA00022694"/>
    </source>
</evidence>
<dbReference type="InterPro" id="IPR002804">
    <property type="entry name" value="Archease"/>
</dbReference>
<dbReference type="Pfam" id="PF01951">
    <property type="entry name" value="Archease"/>
    <property type="match status" value="1"/>
</dbReference>
<dbReference type="Gene3D" id="3.55.10.10">
    <property type="entry name" value="Archease domain"/>
    <property type="match status" value="1"/>
</dbReference>
<sequence length="142" mass="16206">MEGFATTFYFSAWHDEFSSEEETEGLDHTQTFPVEDSSSPIQQLDNLSGYEYLDHTADVQIHCWGNSWETAFEAAGLALFDYMTDLRQVKPDPVVGSVPIRAQGHDLYSLLYKFLDECLFQYGANYIILCQLKVTNIQVDSK</sequence>
<evidence type="ECO:0000256" key="1">
    <source>
        <dbReference type="ARBA" id="ARBA00007963"/>
    </source>
</evidence>
<dbReference type="SUPFAM" id="SSF69819">
    <property type="entry name" value="MTH1598-like"/>
    <property type="match status" value="1"/>
</dbReference>
<dbReference type="Gramene" id="EME31546">
    <property type="protein sequence ID" value="EME31546"/>
    <property type="gene ID" value="Gasu_12190"/>
</dbReference>
<evidence type="ECO:0000259" key="5">
    <source>
        <dbReference type="Pfam" id="PF01951"/>
    </source>
</evidence>
<dbReference type="GO" id="GO:0006388">
    <property type="term" value="P:tRNA splicing, via endonucleolytic cleavage and ligation"/>
    <property type="evidence" value="ECO:0007669"/>
    <property type="project" value="TreeGrafter"/>
</dbReference>
<keyword evidence="2" id="KW-0819">tRNA processing</keyword>
<dbReference type="GO" id="GO:0072669">
    <property type="term" value="C:tRNA-splicing ligase complex"/>
    <property type="evidence" value="ECO:0007669"/>
    <property type="project" value="TreeGrafter"/>
</dbReference>
<dbReference type="AlphaFoldDB" id="M2W6V9"/>
<dbReference type="GO" id="GO:0046872">
    <property type="term" value="F:metal ion binding"/>
    <property type="evidence" value="ECO:0007669"/>
    <property type="project" value="UniProtKB-KW"/>
</dbReference>
<organism evidence="6 7">
    <name type="scientific">Galdieria sulphuraria</name>
    <name type="common">Red alga</name>
    <dbReference type="NCBI Taxonomy" id="130081"/>
    <lineage>
        <taxon>Eukaryota</taxon>
        <taxon>Rhodophyta</taxon>
        <taxon>Bangiophyceae</taxon>
        <taxon>Galdieriales</taxon>
        <taxon>Galdieriaceae</taxon>
        <taxon>Galdieria</taxon>
    </lineage>
</organism>
<dbReference type="PANTHER" id="PTHR12682">
    <property type="entry name" value="ARCHEASE"/>
    <property type="match status" value="1"/>
</dbReference>
<dbReference type="RefSeq" id="XP_005708066.1">
    <property type="nucleotide sequence ID" value="XM_005708009.1"/>
</dbReference>
<dbReference type="eggNOG" id="KOG4528">
    <property type="taxonomic scope" value="Eukaryota"/>
</dbReference>
<dbReference type="OrthoDB" id="2190767at2759"/>
<keyword evidence="7" id="KW-1185">Reference proteome</keyword>
<evidence type="ECO:0000256" key="4">
    <source>
        <dbReference type="ARBA" id="ARBA00022837"/>
    </source>
</evidence>
<feature type="domain" description="Archease" evidence="5">
    <location>
        <begin position="50"/>
        <end position="133"/>
    </location>
</feature>
<name>M2W6V9_GALSU</name>
<evidence type="ECO:0000313" key="6">
    <source>
        <dbReference type="EMBL" id="EME31546.1"/>
    </source>
</evidence>
<dbReference type="PANTHER" id="PTHR12682:SF11">
    <property type="entry name" value="PROTEIN ARCHEASE"/>
    <property type="match status" value="1"/>
</dbReference>
<reference evidence="7" key="1">
    <citation type="journal article" date="2013" name="Science">
        <title>Gene transfer from bacteria and archaea facilitated evolution of an extremophilic eukaryote.</title>
        <authorList>
            <person name="Schonknecht G."/>
            <person name="Chen W.H."/>
            <person name="Ternes C.M."/>
            <person name="Barbier G.G."/>
            <person name="Shrestha R.P."/>
            <person name="Stanke M."/>
            <person name="Brautigam A."/>
            <person name="Baker B.J."/>
            <person name="Banfield J.F."/>
            <person name="Garavito R.M."/>
            <person name="Carr K."/>
            <person name="Wilkerson C."/>
            <person name="Rensing S.A."/>
            <person name="Gagneul D."/>
            <person name="Dickenson N.E."/>
            <person name="Oesterhelt C."/>
            <person name="Lercher M.J."/>
            <person name="Weber A.P."/>
        </authorList>
    </citation>
    <scope>NUCLEOTIDE SEQUENCE [LARGE SCALE GENOMIC DNA]</scope>
    <source>
        <strain evidence="7">074W</strain>
    </source>
</reference>
<dbReference type="InterPro" id="IPR023572">
    <property type="entry name" value="Archease_dom"/>
</dbReference>
<dbReference type="KEGG" id="gsl:Gasu_12190"/>
<evidence type="ECO:0000256" key="3">
    <source>
        <dbReference type="ARBA" id="ARBA00022723"/>
    </source>
</evidence>
<keyword evidence="4" id="KW-0106">Calcium</keyword>
<comment type="similarity">
    <text evidence="1">Belongs to the archease family.</text>
</comment>
<proteinExistence type="inferred from homology"/>
<dbReference type="STRING" id="130081.M2W6V9"/>